<dbReference type="GO" id="GO:0005829">
    <property type="term" value="C:cytosol"/>
    <property type="evidence" value="ECO:0007669"/>
    <property type="project" value="TreeGrafter"/>
</dbReference>
<dbReference type="PANTHER" id="PTHR22893">
    <property type="entry name" value="NADH OXIDOREDUCTASE-RELATED"/>
    <property type="match status" value="1"/>
</dbReference>
<dbReference type="PANTHER" id="PTHR22893:SF98">
    <property type="entry name" value="OXIDOREDUCTASE"/>
    <property type="match status" value="1"/>
</dbReference>
<comment type="caution">
    <text evidence="5">The sequence shown here is derived from an EMBL/GenBank/DDBJ whole genome shotgun (WGS) entry which is preliminary data.</text>
</comment>
<dbReference type="SUPFAM" id="SSF51395">
    <property type="entry name" value="FMN-linked oxidoreductases"/>
    <property type="match status" value="1"/>
</dbReference>
<evidence type="ECO:0000259" key="4">
    <source>
        <dbReference type="Pfam" id="PF00724"/>
    </source>
</evidence>
<accession>A0A0L8V8M4</accession>
<sequence length="368" mass="40918">MKTMKNKLLEEFKLGDYKLKNRFVMAPLTRMRADADLAPTALNVAYYRQRASAGLIVTEASQISPQAQGYPSTPGIYTEKQVAGWKQVTEAVHQEDGRIFIQLWHVGRISHSSFHPEEGLPVAPSAIPLTGKTLTATWEQVPYETPRALEAEEIRAIIGDYRKAAENAKAAGFDGVELHSANGYLLNQFLHATTNQRTDAYGGSVENRARLVLEVLEQLIDVWGAGKVGIRLSPFTFAGDVYDPDAYPVYEYLLKKLESLKLAYIHYVRARPTEIDDASVFEKEKALWKGYQGTLIAADGFDTATAIDYVENGWADAVAFGRHFISNPDLPARVALGAPLNPYDRDTFYGGAEKGYTDYPFLKQEEAV</sequence>
<evidence type="ECO:0000256" key="1">
    <source>
        <dbReference type="ARBA" id="ARBA00001917"/>
    </source>
</evidence>
<dbReference type="InterPro" id="IPR001155">
    <property type="entry name" value="OxRdtase_FMN_N"/>
</dbReference>
<evidence type="ECO:0000313" key="5">
    <source>
        <dbReference type="EMBL" id="KOH44688.1"/>
    </source>
</evidence>
<dbReference type="FunFam" id="3.20.20.70:FF:000059">
    <property type="entry name" value="N-ethylmaleimide reductase, FMN-linked"/>
    <property type="match status" value="1"/>
</dbReference>
<dbReference type="CDD" id="cd02933">
    <property type="entry name" value="OYE_like_FMN"/>
    <property type="match status" value="1"/>
</dbReference>
<dbReference type="Gene3D" id="3.20.20.70">
    <property type="entry name" value="Aldolase class I"/>
    <property type="match status" value="1"/>
</dbReference>
<evidence type="ECO:0000256" key="2">
    <source>
        <dbReference type="ARBA" id="ARBA00005979"/>
    </source>
</evidence>
<evidence type="ECO:0000313" key="6">
    <source>
        <dbReference type="Proteomes" id="UP000036958"/>
    </source>
</evidence>
<dbReference type="AlphaFoldDB" id="A0A0L8V8M4"/>
<organism evidence="5 6">
    <name type="scientific">Sunxiuqinia dokdonensis</name>
    <dbReference type="NCBI Taxonomy" id="1409788"/>
    <lineage>
        <taxon>Bacteria</taxon>
        <taxon>Pseudomonadati</taxon>
        <taxon>Bacteroidota</taxon>
        <taxon>Bacteroidia</taxon>
        <taxon>Marinilabiliales</taxon>
        <taxon>Prolixibacteraceae</taxon>
        <taxon>Sunxiuqinia</taxon>
    </lineage>
</organism>
<dbReference type="PATRIC" id="fig|1409788.3.peg.2552"/>
<gene>
    <name evidence="5" type="ORF">NC99_24730</name>
</gene>
<dbReference type="STRING" id="1409788.NC99_24730"/>
<dbReference type="EMBL" id="LGIA01000155">
    <property type="protein sequence ID" value="KOH44688.1"/>
    <property type="molecule type" value="Genomic_DNA"/>
</dbReference>
<comment type="cofactor">
    <cofactor evidence="1">
        <name>FMN</name>
        <dbReference type="ChEBI" id="CHEBI:58210"/>
    </cofactor>
</comment>
<comment type="similarity">
    <text evidence="2">Belongs to the NADH:flavin oxidoreductase/NADH oxidase family.</text>
</comment>
<dbReference type="InterPro" id="IPR045247">
    <property type="entry name" value="Oye-like"/>
</dbReference>
<reference evidence="6" key="1">
    <citation type="submission" date="2015-07" db="EMBL/GenBank/DDBJ databases">
        <title>Genome sequencing of Sunxiuqinia dokdonensis strain SK.</title>
        <authorList>
            <person name="Ahn S."/>
            <person name="Kim B.-C."/>
        </authorList>
    </citation>
    <scope>NUCLEOTIDE SEQUENCE [LARGE SCALE GENOMIC DNA]</scope>
    <source>
        <strain evidence="6">SK</strain>
    </source>
</reference>
<protein>
    <submittedName>
        <fullName evidence="5">N-ethylmaleimide reductase</fullName>
    </submittedName>
</protein>
<name>A0A0L8V8M4_9BACT</name>
<dbReference type="Pfam" id="PF00724">
    <property type="entry name" value="Oxidored_FMN"/>
    <property type="match status" value="1"/>
</dbReference>
<dbReference type="GO" id="GO:0010181">
    <property type="term" value="F:FMN binding"/>
    <property type="evidence" value="ECO:0007669"/>
    <property type="project" value="InterPro"/>
</dbReference>
<keyword evidence="3" id="KW-0560">Oxidoreductase</keyword>
<dbReference type="GO" id="GO:0016628">
    <property type="term" value="F:oxidoreductase activity, acting on the CH-CH group of donors, NAD or NADP as acceptor"/>
    <property type="evidence" value="ECO:0007669"/>
    <property type="project" value="UniProtKB-ARBA"/>
</dbReference>
<proteinExistence type="inferred from homology"/>
<keyword evidence="6" id="KW-1185">Reference proteome</keyword>
<evidence type="ECO:0000256" key="3">
    <source>
        <dbReference type="ARBA" id="ARBA00023002"/>
    </source>
</evidence>
<dbReference type="OrthoDB" id="9772736at2"/>
<feature type="domain" description="NADH:flavin oxidoreductase/NADH oxidase N-terminal" evidence="4">
    <location>
        <begin position="8"/>
        <end position="340"/>
    </location>
</feature>
<dbReference type="InterPro" id="IPR013785">
    <property type="entry name" value="Aldolase_TIM"/>
</dbReference>
<dbReference type="Proteomes" id="UP000036958">
    <property type="component" value="Unassembled WGS sequence"/>
</dbReference>